<evidence type="ECO:0000256" key="5">
    <source>
        <dbReference type="ARBA" id="ARBA00007383"/>
    </source>
</evidence>
<dbReference type="HAMAP" id="MF_00052_B">
    <property type="entry name" value="RNase_HII_B"/>
    <property type="match status" value="1"/>
</dbReference>
<dbReference type="InterPro" id="IPR012337">
    <property type="entry name" value="RNaseH-like_sf"/>
</dbReference>
<keyword evidence="19" id="KW-1185">Reference proteome</keyword>
<comment type="caution">
    <text evidence="18">The sequence shown here is derived from an EMBL/GenBank/DDBJ whole genome shotgun (WGS) entry which is preliminary data.</text>
</comment>
<evidence type="ECO:0000256" key="4">
    <source>
        <dbReference type="ARBA" id="ARBA00004496"/>
    </source>
</evidence>
<evidence type="ECO:0000256" key="11">
    <source>
        <dbReference type="ARBA" id="ARBA00022759"/>
    </source>
</evidence>
<keyword evidence="8 14" id="KW-0963">Cytoplasm</keyword>
<dbReference type="SUPFAM" id="SSF53098">
    <property type="entry name" value="Ribonuclease H-like"/>
    <property type="match status" value="1"/>
</dbReference>
<evidence type="ECO:0000256" key="1">
    <source>
        <dbReference type="ARBA" id="ARBA00000077"/>
    </source>
</evidence>
<evidence type="ECO:0000256" key="16">
    <source>
        <dbReference type="RuleBase" id="RU003515"/>
    </source>
</evidence>
<proteinExistence type="inferred from homology"/>
<comment type="function">
    <text evidence="3 14 16">Endonuclease that specifically degrades the RNA of RNA-DNA hybrids.</text>
</comment>
<gene>
    <name evidence="14" type="primary">rnhB</name>
    <name evidence="18" type="ORF">GCM10009093_11780</name>
</gene>
<comment type="catalytic activity">
    <reaction evidence="1 14 15 16">
        <text>Endonucleolytic cleavage to 5'-phosphomonoester.</text>
        <dbReference type="EC" id="3.1.26.4"/>
    </reaction>
</comment>
<feature type="binding site" evidence="14 15">
    <location>
        <position position="74"/>
    </location>
    <ligand>
        <name>a divalent metal cation</name>
        <dbReference type="ChEBI" id="CHEBI:60240"/>
    </ligand>
</feature>
<keyword evidence="13 14" id="KW-0464">Manganese</keyword>
<dbReference type="InterPro" id="IPR001352">
    <property type="entry name" value="RNase_HII/HIII"/>
</dbReference>
<name>A0ABN0Y805_9CAUL</name>
<dbReference type="PROSITE" id="PS51975">
    <property type="entry name" value="RNASE_H_2"/>
    <property type="match status" value="1"/>
</dbReference>
<keyword evidence="10 14" id="KW-0479">Metal-binding</keyword>
<evidence type="ECO:0000256" key="14">
    <source>
        <dbReference type="HAMAP-Rule" id="MF_00052"/>
    </source>
</evidence>
<dbReference type="Pfam" id="PF01351">
    <property type="entry name" value="RNase_HII"/>
    <property type="match status" value="1"/>
</dbReference>
<keyword evidence="12 14" id="KW-0378">Hydrolase</keyword>
<protein>
    <recommendedName>
        <fullName evidence="7 14">Ribonuclease HII</fullName>
        <shortName evidence="14">RNase HII</shortName>
        <ecNumber evidence="6 14">3.1.26.4</ecNumber>
    </recommendedName>
</protein>
<feature type="domain" description="RNase H type-2" evidence="17">
    <location>
        <begin position="67"/>
        <end position="263"/>
    </location>
</feature>
<sequence length="263" mass="28153">MPACGRASLPEREFRYRAGSGRERLSPQDGSVHIPAMTDTLKPKRTKIIKPPLTMDLEDHLAAVWKGYVCGVDEAGRGPWAGPVTAAAVILNPDDIPAGLNDSKALTEKRREALMPVIKEKALAWGIGHASVEEIDTINILRATELAMQRAVAALAIQPVGALIDGNYKFNLPCRVDTTVGGDGLSLSVAAASILAKTTRDHLLVELDGQYPHYGFARHKGYGSAAHRAALAEHGPCAHHRSSYAPIRALLAARGLDHEEGAQ</sequence>
<dbReference type="Gene3D" id="3.30.420.10">
    <property type="entry name" value="Ribonuclease H-like superfamily/Ribonuclease H"/>
    <property type="match status" value="1"/>
</dbReference>
<evidence type="ECO:0000256" key="10">
    <source>
        <dbReference type="ARBA" id="ARBA00022723"/>
    </source>
</evidence>
<evidence type="ECO:0000256" key="15">
    <source>
        <dbReference type="PROSITE-ProRule" id="PRU01319"/>
    </source>
</evidence>
<organism evidence="18 19">
    <name type="scientific">Brevundimonas terrae</name>
    <dbReference type="NCBI Taxonomy" id="363631"/>
    <lineage>
        <taxon>Bacteria</taxon>
        <taxon>Pseudomonadati</taxon>
        <taxon>Pseudomonadota</taxon>
        <taxon>Alphaproteobacteria</taxon>
        <taxon>Caulobacterales</taxon>
        <taxon>Caulobacteraceae</taxon>
        <taxon>Brevundimonas</taxon>
    </lineage>
</organism>
<reference evidence="18 19" key="1">
    <citation type="journal article" date="2019" name="Int. J. Syst. Evol. Microbiol.">
        <title>The Global Catalogue of Microorganisms (GCM) 10K type strain sequencing project: providing services to taxonomists for standard genome sequencing and annotation.</title>
        <authorList>
            <consortium name="The Broad Institute Genomics Platform"/>
            <consortium name="The Broad Institute Genome Sequencing Center for Infectious Disease"/>
            <person name="Wu L."/>
            <person name="Ma J."/>
        </authorList>
    </citation>
    <scope>NUCLEOTIDE SEQUENCE [LARGE SCALE GENOMIC DNA]</scope>
    <source>
        <strain evidence="18 19">JCM 13476</strain>
    </source>
</reference>
<evidence type="ECO:0000256" key="13">
    <source>
        <dbReference type="ARBA" id="ARBA00023211"/>
    </source>
</evidence>
<comment type="cofactor">
    <cofactor evidence="2">
        <name>Mg(2+)</name>
        <dbReference type="ChEBI" id="CHEBI:18420"/>
    </cofactor>
</comment>
<comment type="cofactor">
    <cofactor evidence="14 15">
        <name>Mn(2+)</name>
        <dbReference type="ChEBI" id="CHEBI:29035"/>
    </cofactor>
    <cofactor evidence="14 15">
        <name>Mg(2+)</name>
        <dbReference type="ChEBI" id="CHEBI:18420"/>
    </cofactor>
    <text evidence="14 15">Manganese or magnesium. Binds 1 divalent metal ion per monomer in the absence of substrate. May bind a second metal ion after substrate binding.</text>
</comment>
<evidence type="ECO:0000256" key="9">
    <source>
        <dbReference type="ARBA" id="ARBA00022722"/>
    </source>
</evidence>
<accession>A0ABN0Y805</accession>
<dbReference type="InterPro" id="IPR024567">
    <property type="entry name" value="RNase_HII/HIII_dom"/>
</dbReference>
<evidence type="ECO:0000256" key="3">
    <source>
        <dbReference type="ARBA" id="ARBA00004065"/>
    </source>
</evidence>
<evidence type="ECO:0000259" key="17">
    <source>
        <dbReference type="PROSITE" id="PS51975"/>
    </source>
</evidence>
<dbReference type="InterPro" id="IPR036397">
    <property type="entry name" value="RNaseH_sf"/>
</dbReference>
<evidence type="ECO:0000256" key="7">
    <source>
        <dbReference type="ARBA" id="ARBA00019179"/>
    </source>
</evidence>
<dbReference type="PANTHER" id="PTHR10954">
    <property type="entry name" value="RIBONUCLEASE H2 SUBUNIT A"/>
    <property type="match status" value="1"/>
</dbReference>
<dbReference type="PANTHER" id="PTHR10954:SF18">
    <property type="entry name" value="RIBONUCLEASE HII"/>
    <property type="match status" value="1"/>
</dbReference>
<evidence type="ECO:0000313" key="19">
    <source>
        <dbReference type="Proteomes" id="UP001500791"/>
    </source>
</evidence>
<dbReference type="EMBL" id="BAAAEJ010000003">
    <property type="protein sequence ID" value="GAA0386561.1"/>
    <property type="molecule type" value="Genomic_DNA"/>
</dbReference>
<comment type="subcellular location">
    <subcellularLocation>
        <location evidence="4 14">Cytoplasm</location>
    </subcellularLocation>
</comment>
<evidence type="ECO:0000256" key="6">
    <source>
        <dbReference type="ARBA" id="ARBA00012180"/>
    </source>
</evidence>
<keyword evidence="9 14" id="KW-0540">Nuclease</keyword>
<evidence type="ECO:0000256" key="12">
    <source>
        <dbReference type="ARBA" id="ARBA00022801"/>
    </source>
</evidence>
<keyword evidence="11 14" id="KW-0255">Endonuclease</keyword>
<dbReference type="NCBIfam" id="NF000595">
    <property type="entry name" value="PRK00015.1-3"/>
    <property type="match status" value="1"/>
</dbReference>
<dbReference type="Proteomes" id="UP001500791">
    <property type="component" value="Unassembled WGS sequence"/>
</dbReference>
<evidence type="ECO:0000256" key="2">
    <source>
        <dbReference type="ARBA" id="ARBA00001946"/>
    </source>
</evidence>
<evidence type="ECO:0000256" key="8">
    <source>
        <dbReference type="ARBA" id="ARBA00022490"/>
    </source>
</evidence>
<dbReference type="InterPro" id="IPR022898">
    <property type="entry name" value="RNase_HII"/>
</dbReference>
<comment type="similarity">
    <text evidence="5 14 16">Belongs to the RNase HII family.</text>
</comment>
<dbReference type="CDD" id="cd07182">
    <property type="entry name" value="RNase_HII_bacteria_HII_like"/>
    <property type="match status" value="1"/>
</dbReference>
<evidence type="ECO:0000313" key="18">
    <source>
        <dbReference type="EMBL" id="GAA0386561.1"/>
    </source>
</evidence>
<feature type="binding site" evidence="14 15">
    <location>
        <position position="165"/>
    </location>
    <ligand>
        <name>a divalent metal cation</name>
        <dbReference type="ChEBI" id="CHEBI:60240"/>
    </ligand>
</feature>
<dbReference type="EC" id="3.1.26.4" evidence="6 14"/>
<feature type="binding site" evidence="14 15">
    <location>
        <position position="73"/>
    </location>
    <ligand>
        <name>a divalent metal cation</name>
        <dbReference type="ChEBI" id="CHEBI:60240"/>
    </ligand>
</feature>